<dbReference type="EMBL" id="MIGB01000002">
    <property type="protein sequence ID" value="OSY43563.1"/>
    <property type="molecule type" value="Genomic_DNA"/>
</dbReference>
<comment type="caution">
    <text evidence="1">The sequence shown here is derived from an EMBL/GenBank/DDBJ whole genome shotgun (WGS) entry which is preliminary data.</text>
</comment>
<protein>
    <submittedName>
        <fullName evidence="1">Uncharacterized protein</fullName>
    </submittedName>
</protein>
<organism evidence="1 2">
    <name type="scientific">Pseudonocardia autotrophica</name>
    <name type="common">Amycolata autotrophica</name>
    <name type="synonym">Nocardia autotrophica</name>
    <dbReference type="NCBI Taxonomy" id="2074"/>
    <lineage>
        <taxon>Bacteria</taxon>
        <taxon>Bacillati</taxon>
        <taxon>Actinomycetota</taxon>
        <taxon>Actinomycetes</taxon>
        <taxon>Pseudonocardiales</taxon>
        <taxon>Pseudonocardiaceae</taxon>
        <taxon>Pseudonocardia</taxon>
    </lineage>
</organism>
<keyword evidence="2" id="KW-1185">Reference proteome</keyword>
<sequence length="78" mass="8481">MAVDWTTVDRNDPAARQRAIAADMAEQHAKKPLVNASGSPLPYAEQPERYCAVVTREAHEAAHGAGPRASHHIGRDRV</sequence>
<reference evidence="1 2" key="1">
    <citation type="submission" date="2016-09" db="EMBL/GenBank/DDBJ databases">
        <title>Pseudonocardia autotrophica DSM535, a candidate organism with high potential of specific P450 cytochromes.</title>
        <authorList>
            <person name="Grumaz C."/>
            <person name="Vainshtein Y."/>
            <person name="Kirstahler P."/>
            <person name="Sohn K."/>
        </authorList>
    </citation>
    <scope>NUCLEOTIDE SEQUENCE [LARGE SCALE GENOMIC DNA]</scope>
    <source>
        <strain evidence="1 2">DSM 535</strain>
    </source>
</reference>
<dbReference type="AlphaFoldDB" id="A0A1Y2N7Z1"/>
<evidence type="ECO:0000313" key="1">
    <source>
        <dbReference type="EMBL" id="OSY43563.1"/>
    </source>
</evidence>
<dbReference type="RefSeq" id="WP_085910838.1">
    <property type="nucleotide sequence ID" value="NZ_AP018920.1"/>
</dbReference>
<evidence type="ECO:0000313" key="2">
    <source>
        <dbReference type="Proteomes" id="UP000194360"/>
    </source>
</evidence>
<dbReference type="Proteomes" id="UP000194360">
    <property type="component" value="Unassembled WGS sequence"/>
</dbReference>
<dbReference type="STRING" id="2074.BG845_00506"/>
<gene>
    <name evidence="1" type="ORF">BG845_00506</name>
</gene>
<accession>A0A1Y2N7Z1</accession>
<proteinExistence type="predicted"/>
<name>A0A1Y2N7Z1_PSEAH</name>